<protein>
    <submittedName>
        <fullName evidence="1">Uncharacterized protein</fullName>
    </submittedName>
</protein>
<keyword evidence="2" id="KW-1185">Reference proteome</keyword>
<sequence length="54" mass="6577">MPYAVSENCEEMHAQRIFWNGEQSFRRLPRPRFRTARPLTWEDSCPARRGRVQR</sequence>
<evidence type="ECO:0000313" key="1">
    <source>
        <dbReference type="EMBL" id="GAA2862994.1"/>
    </source>
</evidence>
<reference evidence="2" key="1">
    <citation type="journal article" date="2019" name="Int. J. Syst. Evol. Microbiol.">
        <title>The Global Catalogue of Microorganisms (GCM) 10K type strain sequencing project: providing services to taxonomists for standard genome sequencing and annotation.</title>
        <authorList>
            <consortium name="The Broad Institute Genomics Platform"/>
            <consortium name="The Broad Institute Genome Sequencing Center for Infectious Disease"/>
            <person name="Wu L."/>
            <person name="Ma J."/>
        </authorList>
    </citation>
    <scope>NUCLEOTIDE SEQUENCE [LARGE SCALE GENOMIC DNA]</scope>
    <source>
        <strain evidence="2">JCM 6242</strain>
    </source>
</reference>
<name>A0ABP6IDY4_9ACTN</name>
<comment type="caution">
    <text evidence="1">The sequence shown here is derived from an EMBL/GenBank/DDBJ whole genome shotgun (WGS) entry which is preliminary data.</text>
</comment>
<evidence type="ECO:0000313" key="2">
    <source>
        <dbReference type="Proteomes" id="UP001500831"/>
    </source>
</evidence>
<accession>A0ABP6IDY4</accession>
<dbReference type="EMBL" id="BAAAVI010000012">
    <property type="protein sequence ID" value="GAA2862994.1"/>
    <property type="molecule type" value="Genomic_DNA"/>
</dbReference>
<proteinExistence type="predicted"/>
<organism evidence="1 2">
    <name type="scientific">Streptosporangium fragile</name>
    <dbReference type="NCBI Taxonomy" id="46186"/>
    <lineage>
        <taxon>Bacteria</taxon>
        <taxon>Bacillati</taxon>
        <taxon>Actinomycetota</taxon>
        <taxon>Actinomycetes</taxon>
        <taxon>Streptosporangiales</taxon>
        <taxon>Streptosporangiaceae</taxon>
        <taxon>Streptosporangium</taxon>
    </lineage>
</organism>
<gene>
    <name evidence="1" type="ORF">GCM10010517_22050</name>
</gene>
<dbReference type="Proteomes" id="UP001500831">
    <property type="component" value="Unassembled WGS sequence"/>
</dbReference>